<dbReference type="GO" id="GO:0005576">
    <property type="term" value="C:extracellular region"/>
    <property type="evidence" value="ECO:0007669"/>
    <property type="project" value="TreeGrafter"/>
</dbReference>
<dbReference type="KEGG" id="ptkz:JDV02_008225"/>
<evidence type="ECO:0000256" key="1">
    <source>
        <dbReference type="SAM" id="MobiDB-lite"/>
    </source>
</evidence>
<gene>
    <name evidence="3" type="ORF">JDV02_008225</name>
</gene>
<dbReference type="EMBL" id="CP086361">
    <property type="protein sequence ID" value="UNI22326.1"/>
    <property type="molecule type" value="Genomic_DNA"/>
</dbReference>
<dbReference type="OrthoDB" id="2422134at2759"/>
<keyword evidence="2" id="KW-0732">Signal</keyword>
<dbReference type="Proteomes" id="UP000829364">
    <property type="component" value="Chromosome 8"/>
</dbReference>
<feature type="chain" id="PRO_5040423344" description="Cell wall protein" evidence="2">
    <location>
        <begin position="16"/>
        <end position="277"/>
    </location>
</feature>
<evidence type="ECO:0000313" key="3">
    <source>
        <dbReference type="EMBL" id="UNI22326.1"/>
    </source>
</evidence>
<dbReference type="Pfam" id="PF12296">
    <property type="entry name" value="HsbA"/>
    <property type="match status" value="1"/>
</dbReference>
<dbReference type="AlphaFoldDB" id="A0A9Q8VEH9"/>
<feature type="signal peptide" evidence="2">
    <location>
        <begin position="1"/>
        <end position="15"/>
    </location>
</feature>
<evidence type="ECO:0008006" key="5">
    <source>
        <dbReference type="Google" id="ProtNLM"/>
    </source>
</evidence>
<evidence type="ECO:0000313" key="4">
    <source>
        <dbReference type="Proteomes" id="UP000829364"/>
    </source>
</evidence>
<feature type="compositionally biased region" description="Low complexity" evidence="1">
    <location>
        <begin position="188"/>
        <end position="226"/>
    </location>
</feature>
<organism evidence="3 4">
    <name type="scientific">Purpureocillium takamizusanense</name>
    <dbReference type="NCBI Taxonomy" id="2060973"/>
    <lineage>
        <taxon>Eukaryota</taxon>
        <taxon>Fungi</taxon>
        <taxon>Dikarya</taxon>
        <taxon>Ascomycota</taxon>
        <taxon>Pezizomycotina</taxon>
        <taxon>Sordariomycetes</taxon>
        <taxon>Hypocreomycetidae</taxon>
        <taxon>Hypocreales</taxon>
        <taxon>Ophiocordycipitaceae</taxon>
        <taxon>Purpureocillium</taxon>
    </lineage>
</organism>
<protein>
    <recommendedName>
        <fullName evidence="5">Cell wall protein</fullName>
    </recommendedName>
</protein>
<feature type="region of interest" description="Disordered" evidence="1">
    <location>
        <begin position="177"/>
        <end position="254"/>
    </location>
</feature>
<name>A0A9Q8VEH9_9HYPO</name>
<keyword evidence="4" id="KW-1185">Reference proteome</keyword>
<evidence type="ECO:0000256" key="2">
    <source>
        <dbReference type="SAM" id="SignalP"/>
    </source>
</evidence>
<dbReference type="PANTHER" id="PTHR38123">
    <property type="entry name" value="CELL WALL SERINE-THREONINE-RICH GALACTOMANNOPROTEIN MP1 (AFU_ORTHOLOGUE AFUA_4G03240)"/>
    <property type="match status" value="1"/>
</dbReference>
<dbReference type="GeneID" id="72070173"/>
<dbReference type="InterPro" id="IPR021054">
    <property type="entry name" value="Cell_wall_mannoprotein_1"/>
</dbReference>
<dbReference type="RefSeq" id="XP_047845807.1">
    <property type="nucleotide sequence ID" value="XM_047989802.1"/>
</dbReference>
<proteinExistence type="predicted"/>
<reference evidence="3" key="1">
    <citation type="submission" date="2021-11" db="EMBL/GenBank/DDBJ databases">
        <title>Purpureocillium_takamizusanense_genome.</title>
        <authorList>
            <person name="Nguyen N.-H."/>
        </authorList>
    </citation>
    <scope>NUCLEOTIDE SEQUENCE</scope>
    <source>
        <strain evidence="3">PT3</strain>
    </source>
</reference>
<dbReference type="Gene3D" id="1.20.1280.140">
    <property type="match status" value="1"/>
</dbReference>
<dbReference type="PANTHER" id="PTHR38123:SF6">
    <property type="entry name" value="CELL WALL SERINE-THREONINE-RICH GALACTOMANNOPROTEIN MP1 (AFU_ORTHOLOGUE AFUA_4G03240)"/>
    <property type="match status" value="1"/>
</dbReference>
<accession>A0A9Q8VEH9</accession>
<sequence length="277" mass="27104">MKFLTLACLATSAVAGVVEPPTRVFERDLATVTGAISNVGNEIDNLDKAAKGFSGDQKPVVAAAEKLVSALKDGKSKVAGSDDLSLADALGLQEPVKALQAKAETLEKDFKAKIPEIQKAGACGTVRQKLSDINENSQALITAVVSKVPKDAQPIAKSLADGLTQVLNKAQDDFSEANCKDSAGGGSSSASGSATPSATGSGSATPSATGSGSATPSATGSATGSAVVPTGSATTSAKPTGTGVPTKAPTQSPPVTAGAAVMAPAGVLAAVVAAIMV</sequence>